<dbReference type="EMBL" id="GBXM01056728">
    <property type="protein sequence ID" value="JAH51849.1"/>
    <property type="molecule type" value="Transcribed_RNA"/>
</dbReference>
<protein>
    <submittedName>
        <fullName evidence="1">Uncharacterized protein</fullName>
    </submittedName>
</protein>
<accession>A0A0E9TDU7</accession>
<organism evidence="1">
    <name type="scientific">Anguilla anguilla</name>
    <name type="common">European freshwater eel</name>
    <name type="synonym">Muraena anguilla</name>
    <dbReference type="NCBI Taxonomy" id="7936"/>
    <lineage>
        <taxon>Eukaryota</taxon>
        <taxon>Metazoa</taxon>
        <taxon>Chordata</taxon>
        <taxon>Craniata</taxon>
        <taxon>Vertebrata</taxon>
        <taxon>Euteleostomi</taxon>
        <taxon>Actinopterygii</taxon>
        <taxon>Neopterygii</taxon>
        <taxon>Teleostei</taxon>
        <taxon>Anguilliformes</taxon>
        <taxon>Anguillidae</taxon>
        <taxon>Anguilla</taxon>
    </lineage>
</organism>
<reference evidence="1" key="2">
    <citation type="journal article" date="2015" name="Fish Shellfish Immunol.">
        <title>Early steps in the European eel (Anguilla anguilla)-Vibrio vulnificus interaction in the gills: Role of the RtxA13 toxin.</title>
        <authorList>
            <person name="Callol A."/>
            <person name="Pajuelo D."/>
            <person name="Ebbesson L."/>
            <person name="Teles M."/>
            <person name="MacKenzie S."/>
            <person name="Amaro C."/>
        </authorList>
    </citation>
    <scope>NUCLEOTIDE SEQUENCE</scope>
</reference>
<name>A0A0E9TDU7_ANGAN</name>
<reference evidence="1" key="1">
    <citation type="submission" date="2014-11" db="EMBL/GenBank/DDBJ databases">
        <authorList>
            <person name="Amaro Gonzalez C."/>
        </authorList>
    </citation>
    <scope>NUCLEOTIDE SEQUENCE</scope>
</reference>
<dbReference type="AlphaFoldDB" id="A0A0E9TDU7"/>
<evidence type="ECO:0000313" key="1">
    <source>
        <dbReference type="EMBL" id="JAH51849.1"/>
    </source>
</evidence>
<sequence>MHYFRMTLHSLPVTTTLRTNRLVKRIATEILWTIKV</sequence>
<proteinExistence type="predicted"/>